<keyword evidence="3" id="KW-1185">Reference proteome</keyword>
<sequence length="207" mass="23278">MVADSTTTAIIALTTAAAGGFGLAALWIWRHVENNLNGADDRDKIEELEDDRWSSVSSELATLHQSIEEYVDQNDSPEELTQDEHIVNVIEQEVNPGELETVVKELRKVGNIESLYEDYVNSYEETYVNCAKVSASIFVLGSIPFVSDLFSQDPTKGIVPFVIAFMGVYFVLCLQRAVSSFNNARSCKSEFDKRWKDYRTTTPDLDF</sequence>
<evidence type="ECO:0000313" key="2">
    <source>
        <dbReference type="EMBL" id="MFC6723446.1"/>
    </source>
</evidence>
<evidence type="ECO:0000313" key="3">
    <source>
        <dbReference type="Proteomes" id="UP001596328"/>
    </source>
</evidence>
<keyword evidence="1" id="KW-0812">Transmembrane</keyword>
<feature type="transmembrane region" description="Helical" evidence="1">
    <location>
        <begin position="6"/>
        <end position="29"/>
    </location>
</feature>
<evidence type="ECO:0000256" key="1">
    <source>
        <dbReference type="SAM" id="Phobius"/>
    </source>
</evidence>
<dbReference type="Proteomes" id="UP001596328">
    <property type="component" value="Unassembled WGS sequence"/>
</dbReference>
<name>A0ABD5RWA6_9EURY</name>
<comment type="caution">
    <text evidence="2">The sequence shown here is derived from an EMBL/GenBank/DDBJ whole genome shotgun (WGS) entry which is preliminary data.</text>
</comment>
<accession>A0ABD5RWA6</accession>
<protein>
    <submittedName>
        <fullName evidence="2">Uncharacterized protein</fullName>
    </submittedName>
</protein>
<dbReference type="EMBL" id="JBHSWU010000018">
    <property type="protein sequence ID" value="MFC6723446.1"/>
    <property type="molecule type" value="Genomic_DNA"/>
</dbReference>
<dbReference type="AlphaFoldDB" id="A0ABD5RWA6"/>
<proteinExistence type="predicted"/>
<organism evidence="2 3">
    <name type="scientific">Halobium palmae</name>
    <dbReference type="NCBI Taxonomy" id="1776492"/>
    <lineage>
        <taxon>Archaea</taxon>
        <taxon>Methanobacteriati</taxon>
        <taxon>Methanobacteriota</taxon>
        <taxon>Stenosarchaea group</taxon>
        <taxon>Halobacteria</taxon>
        <taxon>Halobacteriales</taxon>
        <taxon>Haloferacaceae</taxon>
        <taxon>Halobium</taxon>
    </lineage>
</organism>
<reference evidence="2 3" key="1">
    <citation type="journal article" date="2019" name="Int. J. Syst. Evol. Microbiol.">
        <title>The Global Catalogue of Microorganisms (GCM) 10K type strain sequencing project: providing services to taxonomists for standard genome sequencing and annotation.</title>
        <authorList>
            <consortium name="The Broad Institute Genomics Platform"/>
            <consortium name="The Broad Institute Genome Sequencing Center for Infectious Disease"/>
            <person name="Wu L."/>
            <person name="Ma J."/>
        </authorList>
    </citation>
    <scope>NUCLEOTIDE SEQUENCE [LARGE SCALE GENOMIC DNA]</scope>
    <source>
        <strain evidence="2 3">NBRC 111368</strain>
    </source>
</reference>
<feature type="transmembrane region" description="Helical" evidence="1">
    <location>
        <begin position="158"/>
        <end position="178"/>
    </location>
</feature>
<keyword evidence="1" id="KW-1133">Transmembrane helix</keyword>
<keyword evidence="1" id="KW-0472">Membrane</keyword>
<gene>
    <name evidence="2" type="ORF">ACFQE1_03380</name>
</gene>